<dbReference type="RefSeq" id="WP_133878879.1">
    <property type="nucleotide sequence ID" value="NZ_BOMD01000048.1"/>
</dbReference>
<reference evidence="2 3" key="1">
    <citation type="submission" date="2019-03" db="EMBL/GenBank/DDBJ databases">
        <title>Sequencing the genomes of 1000 actinobacteria strains.</title>
        <authorList>
            <person name="Klenk H.-P."/>
        </authorList>
    </citation>
    <scope>NUCLEOTIDE SEQUENCE [LARGE SCALE GENOMIC DNA]</scope>
    <source>
        <strain evidence="2 3">DSM 43805</strain>
    </source>
</reference>
<name>A0A4R6JDD6_9ACTN</name>
<dbReference type="InterPro" id="IPR050523">
    <property type="entry name" value="AKR_Detox_Biosynth"/>
</dbReference>
<proteinExistence type="predicted"/>
<evidence type="ECO:0000313" key="2">
    <source>
        <dbReference type="EMBL" id="TDO32981.1"/>
    </source>
</evidence>
<comment type="caution">
    <text evidence="2">The sequence shown here is derived from an EMBL/GenBank/DDBJ whole genome shotgun (WGS) entry which is preliminary data.</text>
</comment>
<dbReference type="Proteomes" id="UP000294901">
    <property type="component" value="Unassembled WGS sequence"/>
</dbReference>
<sequence>MTEIVLGAMLFGTRIGERDSFALLDRFVELGGRWIDTANNYAFWEHPSGLGGHSEQVIGRWLAARPGMRERVLISTKCGAEPTDPARGLEAMEGLAAPTIRQAVTGSLRRLGVDHVDMYWAHVEDRSVPLAETAGVFGELLREGLTRRTGASNTPAWRVEQARALGSGWSALQLRHSYAQPRPGAALESWSHRQVFPETLDYVRSTPGLDLWAYSTLINGAYGRADRPLEEAYDHPGTARRLALLSEVAGELGVSQNQVVLSWLLGGDPEVWPIVGASTVERLDEVMAARDVKLDPAVRERLDAAN</sequence>
<dbReference type="InterPro" id="IPR023210">
    <property type="entry name" value="NADP_OxRdtase_dom"/>
</dbReference>
<evidence type="ECO:0000313" key="3">
    <source>
        <dbReference type="Proteomes" id="UP000294901"/>
    </source>
</evidence>
<dbReference type="Pfam" id="PF00248">
    <property type="entry name" value="Aldo_ket_red"/>
    <property type="match status" value="1"/>
</dbReference>
<keyword evidence="3" id="KW-1185">Reference proteome</keyword>
<organism evidence="2 3">
    <name type="scientific">Paractinoplanes brasiliensis</name>
    <dbReference type="NCBI Taxonomy" id="52695"/>
    <lineage>
        <taxon>Bacteria</taxon>
        <taxon>Bacillati</taxon>
        <taxon>Actinomycetota</taxon>
        <taxon>Actinomycetes</taxon>
        <taxon>Micromonosporales</taxon>
        <taxon>Micromonosporaceae</taxon>
        <taxon>Paractinoplanes</taxon>
    </lineage>
</organism>
<accession>A0A4R6JDD6</accession>
<dbReference type="SUPFAM" id="SSF51430">
    <property type="entry name" value="NAD(P)-linked oxidoreductase"/>
    <property type="match status" value="1"/>
</dbReference>
<protein>
    <submittedName>
        <fullName evidence="2">Aryl-alcohol dehydrogenase-like predicted oxidoreductase</fullName>
    </submittedName>
</protein>
<feature type="domain" description="NADP-dependent oxidoreductase" evidence="1">
    <location>
        <begin position="3"/>
        <end position="305"/>
    </location>
</feature>
<dbReference type="InterPro" id="IPR036812">
    <property type="entry name" value="NAD(P)_OxRdtase_dom_sf"/>
</dbReference>
<dbReference type="OrthoDB" id="3170516at2"/>
<gene>
    <name evidence="2" type="ORF">C8E87_8461</name>
</gene>
<dbReference type="AlphaFoldDB" id="A0A4R6JDD6"/>
<dbReference type="PANTHER" id="PTHR43364">
    <property type="entry name" value="NADH-SPECIFIC METHYLGLYOXAL REDUCTASE-RELATED"/>
    <property type="match status" value="1"/>
</dbReference>
<dbReference type="PANTHER" id="PTHR43364:SF6">
    <property type="entry name" value="OXIDOREDUCTASE-RELATED"/>
    <property type="match status" value="1"/>
</dbReference>
<dbReference type="Gene3D" id="3.20.20.100">
    <property type="entry name" value="NADP-dependent oxidoreductase domain"/>
    <property type="match status" value="1"/>
</dbReference>
<dbReference type="EMBL" id="SNWR01000002">
    <property type="protein sequence ID" value="TDO32981.1"/>
    <property type="molecule type" value="Genomic_DNA"/>
</dbReference>
<dbReference type="GO" id="GO:0005829">
    <property type="term" value="C:cytosol"/>
    <property type="evidence" value="ECO:0007669"/>
    <property type="project" value="TreeGrafter"/>
</dbReference>
<evidence type="ECO:0000259" key="1">
    <source>
        <dbReference type="Pfam" id="PF00248"/>
    </source>
</evidence>